<feature type="transmembrane region" description="Helical" evidence="7">
    <location>
        <begin position="345"/>
        <end position="366"/>
    </location>
</feature>
<proteinExistence type="predicted"/>
<reference evidence="10" key="1">
    <citation type="submission" date="2018-11" db="EMBL/GenBank/DDBJ databases">
        <title>Comparative genomics of Parolsenella catena and Libanicoccus massiliensis: Reclassification of Libanicoccus massiliensis as Parolsenella massiliensis comb. nov.</title>
        <authorList>
            <person name="Sakamoto M."/>
            <person name="Ikeyama N."/>
            <person name="Murakami T."/>
            <person name="Mori H."/>
            <person name="Yuki M."/>
            <person name="Ohkuma M."/>
        </authorList>
    </citation>
    <scope>NUCLEOTIDE SEQUENCE [LARGE SCALE GENOMIC DNA]</scope>
    <source>
        <strain evidence="10">JCM 31932</strain>
    </source>
</reference>
<keyword evidence="7" id="KW-0472">Membrane</keyword>
<dbReference type="GO" id="GO:0005524">
    <property type="term" value="F:ATP binding"/>
    <property type="evidence" value="ECO:0007669"/>
    <property type="project" value="UniProtKB-KW"/>
</dbReference>
<dbReference type="Pfam" id="PF00069">
    <property type="entry name" value="Pkinase"/>
    <property type="match status" value="1"/>
</dbReference>
<keyword evidence="5" id="KW-0418">Kinase</keyword>
<accession>A0A3G9K780</accession>
<evidence type="ECO:0000256" key="4">
    <source>
        <dbReference type="ARBA" id="ARBA00022741"/>
    </source>
</evidence>
<dbReference type="Proteomes" id="UP000273154">
    <property type="component" value="Chromosome"/>
</dbReference>
<dbReference type="SMART" id="SM00220">
    <property type="entry name" value="S_TKc"/>
    <property type="match status" value="1"/>
</dbReference>
<evidence type="ECO:0000256" key="5">
    <source>
        <dbReference type="ARBA" id="ARBA00022777"/>
    </source>
</evidence>
<dbReference type="GO" id="GO:0004674">
    <property type="term" value="F:protein serine/threonine kinase activity"/>
    <property type="evidence" value="ECO:0007669"/>
    <property type="project" value="UniProtKB-KW"/>
</dbReference>
<evidence type="ECO:0000256" key="3">
    <source>
        <dbReference type="ARBA" id="ARBA00022679"/>
    </source>
</evidence>
<dbReference type="InterPro" id="IPR000719">
    <property type="entry name" value="Prot_kinase_dom"/>
</dbReference>
<gene>
    <name evidence="9" type="ORF">Pcatena_06810</name>
</gene>
<evidence type="ECO:0000256" key="6">
    <source>
        <dbReference type="ARBA" id="ARBA00022840"/>
    </source>
</evidence>
<dbReference type="CDD" id="cd14014">
    <property type="entry name" value="STKc_PknB_like"/>
    <property type="match status" value="1"/>
</dbReference>
<feature type="domain" description="Protein kinase" evidence="8">
    <location>
        <begin position="8"/>
        <end position="310"/>
    </location>
</feature>
<keyword evidence="2" id="KW-0723">Serine/threonine-protein kinase</keyword>
<feature type="transmembrane region" description="Helical" evidence="7">
    <location>
        <begin position="316"/>
        <end position="339"/>
    </location>
</feature>
<dbReference type="Gene3D" id="1.10.510.10">
    <property type="entry name" value="Transferase(Phosphotransferase) domain 1"/>
    <property type="match status" value="1"/>
</dbReference>
<protein>
    <recommendedName>
        <fullName evidence="1">non-specific serine/threonine protein kinase</fullName>
        <ecNumber evidence="1">2.7.11.1</ecNumber>
    </recommendedName>
</protein>
<organism evidence="9 10">
    <name type="scientific">Parolsenella catena</name>
    <dbReference type="NCBI Taxonomy" id="2003188"/>
    <lineage>
        <taxon>Bacteria</taxon>
        <taxon>Bacillati</taxon>
        <taxon>Actinomycetota</taxon>
        <taxon>Coriobacteriia</taxon>
        <taxon>Coriobacteriales</taxon>
        <taxon>Atopobiaceae</taxon>
        <taxon>Parolsenella</taxon>
    </lineage>
</organism>
<dbReference type="EMBL" id="AP019367">
    <property type="protein sequence ID" value="BBH50094.1"/>
    <property type="molecule type" value="Genomic_DNA"/>
</dbReference>
<dbReference type="InterPro" id="IPR011009">
    <property type="entry name" value="Kinase-like_dom_sf"/>
</dbReference>
<dbReference type="RefSeq" id="WP_126421643.1">
    <property type="nucleotide sequence ID" value="NZ_AP019367.1"/>
</dbReference>
<dbReference type="PANTHER" id="PTHR43289:SF6">
    <property type="entry name" value="SERINE_THREONINE-PROTEIN KINASE NEKL-3"/>
    <property type="match status" value="1"/>
</dbReference>
<keyword evidence="3" id="KW-0808">Transferase</keyword>
<keyword evidence="10" id="KW-1185">Reference proteome</keyword>
<evidence type="ECO:0000313" key="10">
    <source>
        <dbReference type="Proteomes" id="UP000273154"/>
    </source>
</evidence>
<evidence type="ECO:0000256" key="7">
    <source>
        <dbReference type="SAM" id="Phobius"/>
    </source>
</evidence>
<dbReference type="PROSITE" id="PS50011">
    <property type="entry name" value="PROTEIN_KINASE_DOM"/>
    <property type="match status" value="1"/>
</dbReference>
<evidence type="ECO:0000313" key="9">
    <source>
        <dbReference type="EMBL" id="BBH50094.1"/>
    </source>
</evidence>
<keyword evidence="7" id="KW-0812">Transmembrane</keyword>
<dbReference type="KEGG" id="pcat:Pcatena_06810"/>
<sequence>MTTTNETDETHDELAAALRGAVPPAADAYRVERVLKSAPGELTQLVYLRTAAGGELGPYVRKVIDRESGLGGAYVALATREREGLRVRQLPRIIECGVERGSLVVVMERVPGHTLREVIKAASPAQRVELAARLMPAVCDAAEELHTTLEQPIVHRDLTPGNVMCPDGDPTTPVLIDLGIARTWHNDAETDTTHLGTRAYAPPEQYGFGQTDVRSDVYALGLLAFFCLTGRDPSPSDRERAFADPAVPEPWRVAIEHAAALDPAERYQTAGELAAALRGLPATLALRKAPKPTAPEPRPATAPPARAPRLWTPRNVIVAAGLALYLFGCVTDAVVPDYWAKASAAFNLFAFLVFMPYVGLVCAYAVCDKRWLRSRVRCLRTRSALRVWRNLLLLLLALFAVLVVLVLVPLP</sequence>
<evidence type="ECO:0000256" key="2">
    <source>
        <dbReference type="ARBA" id="ARBA00022527"/>
    </source>
</evidence>
<evidence type="ECO:0000256" key="1">
    <source>
        <dbReference type="ARBA" id="ARBA00012513"/>
    </source>
</evidence>
<dbReference type="PANTHER" id="PTHR43289">
    <property type="entry name" value="MITOGEN-ACTIVATED PROTEIN KINASE KINASE KINASE 20-RELATED"/>
    <property type="match status" value="1"/>
</dbReference>
<keyword evidence="7" id="KW-1133">Transmembrane helix</keyword>
<keyword evidence="6" id="KW-0067">ATP-binding</keyword>
<evidence type="ECO:0000259" key="8">
    <source>
        <dbReference type="PROSITE" id="PS50011"/>
    </source>
</evidence>
<dbReference type="AlphaFoldDB" id="A0A3G9K780"/>
<feature type="transmembrane region" description="Helical" evidence="7">
    <location>
        <begin position="387"/>
        <end position="408"/>
    </location>
</feature>
<dbReference type="OrthoDB" id="9762169at2"/>
<name>A0A3G9K780_9ACTN</name>
<keyword evidence="4" id="KW-0547">Nucleotide-binding</keyword>
<dbReference type="SUPFAM" id="SSF56112">
    <property type="entry name" value="Protein kinase-like (PK-like)"/>
    <property type="match status" value="1"/>
</dbReference>
<dbReference type="EC" id="2.7.11.1" evidence="1"/>
<dbReference type="GeneID" id="88848810"/>